<keyword evidence="8" id="KW-1185">Reference proteome</keyword>
<accession>A0ABD6A6B6</accession>
<dbReference type="GO" id="GO:0016614">
    <property type="term" value="F:oxidoreductase activity, acting on CH-OH group of donors"/>
    <property type="evidence" value="ECO:0007669"/>
    <property type="project" value="UniProtKB-ARBA"/>
</dbReference>
<keyword evidence="3" id="KW-0288">FMN</keyword>
<dbReference type="FunFam" id="3.20.20.70:FF:000029">
    <property type="entry name" value="L-lactate dehydrogenase"/>
    <property type="match status" value="1"/>
</dbReference>
<keyword evidence="4" id="KW-0560">Oxidoreductase</keyword>
<dbReference type="PIRSF" id="PIRSF000138">
    <property type="entry name" value="Al-hdrx_acd_dh"/>
    <property type="match status" value="1"/>
</dbReference>
<dbReference type="GeneID" id="79314896"/>
<dbReference type="Gene3D" id="3.20.20.70">
    <property type="entry name" value="Aldolase class I"/>
    <property type="match status" value="1"/>
</dbReference>
<comment type="cofactor">
    <cofactor evidence="1">
        <name>FMN</name>
        <dbReference type="ChEBI" id="CHEBI:58210"/>
    </cofactor>
</comment>
<sequence length="396" mass="42718">MVDRPSDPYGQDRQRDVYTAGMFADRPPELPVRYERLREAALEAMSDEAAAYVAGGAGGEATMAANRRSFDDWRIVPRLLRDVTERDLHVDLLGRTFDVPFALAPLGVQTIVHEEGELATARAAGDLNVPMCLSSVASHRMEEVAEALGETPKWFQLYWSSERAIMESFVERAESAGFDAIVLTVDVPILGWRERDIERAYLPTLAGEGLANYLSDPAFREGLDGPPEEYPDAAVQHFIDVFGNPALDWDDLEDLCGMTDLPVVVKGLLHPADAAEAVARGVDAVAVSNHGGRQVDGSIGALEALPGIVERIEGRVPVTLDSGIRRGSDVIKALALGADAVMVGRPFACGLAIAGEAGVHEVLTNLRADLDVTLSNVGRPSVADLDRSLLVRTEEL</sequence>
<dbReference type="AlphaFoldDB" id="A0ABD6A6B6"/>
<dbReference type="EMBL" id="JBHTBF010000001">
    <property type="protein sequence ID" value="MFC7315917.1"/>
    <property type="molecule type" value="Genomic_DNA"/>
</dbReference>
<evidence type="ECO:0000256" key="3">
    <source>
        <dbReference type="ARBA" id="ARBA00022643"/>
    </source>
</evidence>
<dbReference type="PANTHER" id="PTHR10578:SF143">
    <property type="entry name" value="FMN-DEPENDENT ALPHA-HYDROXY ACID DEHYDROGENASE PB1A11.03"/>
    <property type="match status" value="1"/>
</dbReference>
<evidence type="ECO:0000256" key="5">
    <source>
        <dbReference type="ARBA" id="ARBA00024042"/>
    </source>
</evidence>
<dbReference type="InterPro" id="IPR037396">
    <property type="entry name" value="FMN_HAD"/>
</dbReference>
<evidence type="ECO:0000313" key="7">
    <source>
        <dbReference type="EMBL" id="MFC7315917.1"/>
    </source>
</evidence>
<reference evidence="7 8" key="1">
    <citation type="journal article" date="2019" name="Int. J. Syst. Evol. Microbiol.">
        <title>The Global Catalogue of Microorganisms (GCM) 10K type strain sequencing project: providing services to taxonomists for standard genome sequencing and annotation.</title>
        <authorList>
            <consortium name="The Broad Institute Genomics Platform"/>
            <consortium name="The Broad Institute Genome Sequencing Center for Infectious Disease"/>
            <person name="Wu L."/>
            <person name="Ma J."/>
        </authorList>
    </citation>
    <scope>NUCLEOTIDE SEQUENCE [LARGE SCALE GENOMIC DNA]</scope>
    <source>
        <strain evidence="7 8">PSR21</strain>
    </source>
</reference>
<dbReference type="InterPro" id="IPR012133">
    <property type="entry name" value="Alpha-hydoxy_acid_DH_FMN"/>
</dbReference>
<evidence type="ECO:0000256" key="1">
    <source>
        <dbReference type="ARBA" id="ARBA00001917"/>
    </source>
</evidence>
<dbReference type="Proteomes" id="UP001596547">
    <property type="component" value="Unassembled WGS sequence"/>
</dbReference>
<dbReference type="PROSITE" id="PS51349">
    <property type="entry name" value="FMN_HYDROXY_ACID_DH_2"/>
    <property type="match status" value="1"/>
</dbReference>
<dbReference type="InterPro" id="IPR008259">
    <property type="entry name" value="FMN_hydac_DH_AS"/>
</dbReference>
<dbReference type="InterPro" id="IPR013785">
    <property type="entry name" value="Aldolase_TIM"/>
</dbReference>
<dbReference type="PROSITE" id="PS00557">
    <property type="entry name" value="FMN_HYDROXY_ACID_DH_1"/>
    <property type="match status" value="1"/>
</dbReference>
<evidence type="ECO:0000313" key="8">
    <source>
        <dbReference type="Proteomes" id="UP001596547"/>
    </source>
</evidence>
<dbReference type="PANTHER" id="PTHR10578">
    <property type="entry name" value="S -2-HYDROXY-ACID OXIDASE-RELATED"/>
    <property type="match status" value="1"/>
</dbReference>
<organism evidence="7 8">
    <name type="scientific">Halomarina halobia</name>
    <dbReference type="NCBI Taxonomy" id="3033386"/>
    <lineage>
        <taxon>Archaea</taxon>
        <taxon>Methanobacteriati</taxon>
        <taxon>Methanobacteriota</taxon>
        <taxon>Stenosarchaea group</taxon>
        <taxon>Halobacteria</taxon>
        <taxon>Halobacteriales</taxon>
        <taxon>Natronomonadaceae</taxon>
        <taxon>Halomarina</taxon>
    </lineage>
</organism>
<keyword evidence="2" id="KW-0285">Flavoprotein</keyword>
<evidence type="ECO:0000256" key="2">
    <source>
        <dbReference type="ARBA" id="ARBA00022630"/>
    </source>
</evidence>
<dbReference type="Pfam" id="PF01070">
    <property type="entry name" value="FMN_dh"/>
    <property type="match status" value="1"/>
</dbReference>
<evidence type="ECO:0000256" key="4">
    <source>
        <dbReference type="ARBA" id="ARBA00023002"/>
    </source>
</evidence>
<name>A0ABD6A6B6_9EURY</name>
<dbReference type="InterPro" id="IPR000262">
    <property type="entry name" value="FMN-dep_DH"/>
</dbReference>
<gene>
    <name evidence="7" type="ORF">ACFQPE_03790</name>
</gene>
<protein>
    <submittedName>
        <fullName evidence="7">Alpha-hydroxy-acid oxidizing protein</fullName>
    </submittedName>
</protein>
<comment type="caution">
    <text evidence="7">The sequence shown here is derived from an EMBL/GenBank/DDBJ whole genome shotgun (WGS) entry which is preliminary data.</text>
</comment>
<evidence type="ECO:0000259" key="6">
    <source>
        <dbReference type="PROSITE" id="PS51349"/>
    </source>
</evidence>
<dbReference type="GO" id="GO:0032553">
    <property type="term" value="F:ribonucleotide binding"/>
    <property type="evidence" value="ECO:0007669"/>
    <property type="project" value="UniProtKB-ARBA"/>
</dbReference>
<dbReference type="RefSeq" id="WP_276305318.1">
    <property type="nucleotide sequence ID" value="NZ_CP119992.1"/>
</dbReference>
<dbReference type="GO" id="GO:0043168">
    <property type="term" value="F:anion binding"/>
    <property type="evidence" value="ECO:0007669"/>
    <property type="project" value="UniProtKB-ARBA"/>
</dbReference>
<dbReference type="SUPFAM" id="SSF51395">
    <property type="entry name" value="FMN-linked oxidoreductases"/>
    <property type="match status" value="1"/>
</dbReference>
<proteinExistence type="inferred from homology"/>
<feature type="domain" description="FMN hydroxy acid dehydrogenase" evidence="6">
    <location>
        <begin position="26"/>
        <end position="395"/>
    </location>
</feature>
<comment type="similarity">
    <text evidence="5">Belongs to the FMN-dependent alpha-hydroxy acid dehydrogenase family.</text>
</comment>